<proteinExistence type="predicted"/>
<dbReference type="EMBL" id="JACXSS010000001">
    <property type="protein sequence ID" value="MBD9356040.1"/>
    <property type="molecule type" value="Genomic_DNA"/>
</dbReference>
<dbReference type="RefSeq" id="WP_192374433.1">
    <property type="nucleotide sequence ID" value="NZ_CAJHIV010000001.1"/>
</dbReference>
<name>A0ABR9CZ87_9GAMM</name>
<gene>
    <name evidence="1" type="ORF">IE877_09080</name>
</gene>
<organism evidence="1 2">
    <name type="scientific">Methylomonas albis</name>
    <dbReference type="NCBI Taxonomy" id="1854563"/>
    <lineage>
        <taxon>Bacteria</taxon>
        <taxon>Pseudomonadati</taxon>
        <taxon>Pseudomonadota</taxon>
        <taxon>Gammaproteobacteria</taxon>
        <taxon>Methylococcales</taxon>
        <taxon>Methylococcaceae</taxon>
        <taxon>Methylomonas</taxon>
    </lineage>
</organism>
<dbReference type="Proteomes" id="UP000652176">
    <property type="component" value="Unassembled WGS sequence"/>
</dbReference>
<comment type="caution">
    <text evidence="1">The sequence shown here is derived from an EMBL/GenBank/DDBJ whole genome shotgun (WGS) entry which is preliminary data.</text>
</comment>
<accession>A0ABR9CZ87</accession>
<evidence type="ECO:0000313" key="2">
    <source>
        <dbReference type="Proteomes" id="UP000652176"/>
    </source>
</evidence>
<keyword evidence="2" id="KW-1185">Reference proteome</keyword>
<protein>
    <recommendedName>
        <fullName evidence="3">Bacteriocin</fullName>
    </recommendedName>
</protein>
<evidence type="ECO:0008006" key="3">
    <source>
        <dbReference type="Google" id="ProtNLM"/>
    </source>
</evidence>
<reference evidence="1 2" key="1">
    <citation type="submission" date="2020-09" db="EMBL/GenBank/DDBJ databases">
        <title>Methylomonas albis sp. nov. and Methylomonas fluvii sp. nov.: Two cold-adapted methanotrophs from the River Elbe and an amended description of Methylovulum psychrotolerans strain Eb1.</title>
        <authorList>
            <person name="Bussmann I.K."/>
            <person name="Klings K.-W."/>
            <person name="Warnstedt J."/>
            <person name="Hoppert M."/>
            <person name="Saborowski A."/>
            <person name="Horn F."/>
            <person name="Liebner S."/>
        </authorList>
    </citation>
    <scope>NUCLEOTIDE SEQUENCE [LARGE SCALE GENOMIC DNA]</scope>
    <source>
        <strain evidence="1 2">EbA</strain>
    </source>
</reference>
<evidence type="ECO:0000313" key="1">
    <source>
        <dbReference type="EMBL" id="MBD9356040.1"/>
    </source>
</evidence>
<sequence length="91" mass="9350">MSHKTNRISSDQLSAFAAQGIERALQAREAAGVELDQDQLDQISGGLSTLLSRGIIAGGPWFDQLKGFNNVITNPGAGGLTGGIQGATLLG</sequence>